<feature type="non-terminal residue" evidence="1">
    <location>
        <position position="124"/>
    </location>
</feature>
<protein>
    <submittedName>
        <fullName evidence="1">14344_t:CDS:1</fullName>
    </submittedName>
</protein>
<dbReference type="OrthoDB" id="10044727at2759"/>
<keyword evidence="2" id="KW-1185">Reference proteome</keyword>
<reference evidence="1" key="1">
    <citation type="submission" date="2021-06" db="EMBL/GenBank/DDBJ databases">
        <authorList>
            <person name="Kallberg Y."/>
            <person name="Tangrot J."/>
            <person name="Rosling A."/>
        </authorList>
    </citation>
    <scope>NUCLEOTIDE SEQUENCE</scope>
    <source>
        <strain evidence="1">IN212</strain>
    </source>
</reference>
<dbReference type="EMBL" id="CAJVPZ010044660">
    <property type="protein sequence ID" value="CAG8767898.1"/>
    <property type="molecule type" value="Genomic_DNA"/>
</dbReference>
<sequence length="124" mass="14649">AGNQAAKLVYIKYTDNTGRTIQNWAKYWLENNSLQISKQSKHKKIISKIDDENVVKERKEFIKTMDKLKPFIANFEGENLEIITYPELNENQKRKIIIVHDEMSARSTDGYSHLWQLFEDFEVP</sequence>
<dbReference type="Proteomes" id="UP000789396">
    <property type="component" value="Unassembled WGS sequence"/>
</dbReference>
<comment type="caution">
    <text evidence="1">The sequence shown here is derived from an EMBL/GenBank/DDBJ whole genome shotgun (WGS) entry which is preliminary data.</text>
</comment>
<gene>
    <name evidence="1" type="ORF">RFULGI_LOCUS14833</name>
</gene>
<accession>A0A9N9NYC6</accession>
<proteinExistence type="predicted"/>
<name>A0A9N9NYC6_9GLOM</name>
<evidence type="ECO:0000313" key="1">
    <source>
        <dbReference type="EMBL" id="CAG8767898.1"/>
    </source>
</evidence>
<evidence type="ECO:0000313" key="2">
    <source>
        <dbReference type="Proteomes" id="UP000789396"/>
    </source>
</evidence>
<feature type="non-terminal residue" evidence="1">
    <location>
        <position position="1"/>
    </location>
</feature>
<organism evidence="1 2">
    <name type="scientific">Racocetra fulgida</name>
    <dbReference type="NCBI Taxonomy" id="60492"/>
    <lineage>
        <taxon>Eukaryota</taxon>
        <taxon>Fungi</taxon>
        <taxon>Fungi incertae sedis</taxon>
        <taxon>Mucoromycota</taxon>
        <taxon>Glomeromycotina</taxon>
        <taxon>Glomeromycetes</taxon>
        <taxon>Diversisporales</taxon>
        <taxon>Gigasporaceae</taxon>
        <taxon>Racocetra</taxon>
    </lineage>
</organism>
<dbReference type="AlphaFoldDB" id="A0A9N9NYC6"/>